<organism evidence="2 3">
    <name type="scientific">Ficus carica</name>
    <name type="common">Common fig</name>
    <dbReference type="NCBI Taxonomy" id="3494"/>
    <lineage>
        <taxon>Eukaryota</taxon>
        <taxon>Viridiplantae</taxon>
        <taxon>Streptophyta</taxon>
        <taxon>Embryophyta</taxon>
        <taxon>Tracheophyta</taxon>
        <taxon>Spermatophyta</taxon>
        <taxon>Magnoliopsida</taxon>
        <taxon>eudicotyledons</taxon>
        <taxon>Gunneridae</taxon>
        <taxon>Pentapetalae</taxon>
        <taxon>rosids</taxon>
        <taxon>fabids</taxon>
        <taxon>Rosales</taxon>
        <taxon>Moraceae</taxon>
        <taxon>Ficeae</taxon>
        <taxon>Ficus</taxon>
    </lineage>
</organism>
<name>A0AA88J959_FICCA</name>
<gene>
    <name evidence="2" type="ORF">TIFTF001_034475</name>
</gene>
<comment type="caution">
    <text evidence="2">The sequence shown here is derived from an EMBL/GenBank/DDBJ whole genome shotgun (WGS) entry which is preliminary data.</text>
</comment>
<evidence type="ECO:0000256" key="1">
    <source>
        <dbReference type="SAM" id="MobiDB-lite"/>
    </source>
</evidence>
<protein>
    <submittedName>
        <fullName evidence="2">Uncharacterized protein</fullName>
    </submittedName>
</protein>
<proteinExistence type="predicted"/>
<evidence type="ECO:0000313" key="3">
    <source>
        <dbReference type="Proteomes" id="UP001187192"/>
    </source>
</evidence>
<evidence type="ECO:0000313" key="2">
    <source>
        <dbReference type="EMBL" id="GMN65407.1"/>
    </source>
</evidence>
<keyword evidence="3" id="KW-1185">Reference proteome</keyword>
<dbReference type="AlphaFoldDB" id="A0AA88J959"/>
<reference evidence="2" key="1">
    <citation type="submission" date="2023-07" db="EMBL/GenBank/DDBJ databases">
        <title>draft genome sequence of fig (Ficus carica).</title>
        <authorList>
            <person name="Takahashi T."/>
            <person name="Nishimura K."/>
        </authorList>
    </citation>
    <scope>NUCLEOTIDE SEQUENCE</scope>
</reference>
<accession>A0AA88J959</accession>
<dbReference type="Proteomes" id="UP001187192">
    <property type="component" value="Unassembled WGS sequence"/>
</dbReference>
<feature type="region of interest" description="Disordered" evidence="1">
    <location>
        <begin position="81"/>
        <end position="138"/>
    </location>
</feature>
<dbReference type="EMBL" id="BTGU01000232">
    <property type="protein sequence ID" value="GMN65407.1"/>
    <property type="molecule type" value="Genomic_DNA"/>
</dbReference>
<feature type="compositionally biased region" description="Acidic residues" evidence="1">
    <location>
        <begin position="115"/>
        <end position="138"/>
    </location>
</feature>
<sequence>MLPYIPLGRPTIQTLCFFRSGLPPEILQFMPLVTPEMTLDEKMEAVMGAEILANMVRAVPEVPTPMYEDDHPLAPMTMQAWEIPPHEGDAGDTEMDPADHPADPEEDPPVIIIASDDEEEQDEEEEDPEEILFNDDEE</sequence>